<keyword evidence="6 8" id="KW-0378">Hydrolase</keyword>
<dbReference type="InterPro" id="IPR036286">
    <property type="entry name" value="LexA/Signal_pep-like_sf"/>
</dbReference>
<keyword evidence="8" id="KW-0472">Membrane</keyword>
<comment type="subcellular location">
    <subcellularLocation>
        <location evidence="9">Membrane</location>
        <topology evidence="9">Single-pass type II membrane protein</topology>
    </subcellularLocation>
</comment>
<keyword evidence="8" id="KW-0812">Transmembrane</keyword>
<accession>A0A6M4GVU2</accession>
<evidence type="ECO:0000256" key="9">
    <source>
        <dbReference type="RuleBase" id="RU362042"/>
    </source>
</evidence>
<dbReference type="InterPro" id="IPR000223">
    <property type="entry name" value="Pept_S26A_signal_pept_1"/>
</dbReference>
<dbReference type="PROSITE" id="PS00761">
    <property type="entry name" value="SPASE_I_3"/>
    <property type="match status" value="1"/>
</dbReference>
<dbReference type="Proteomes" id="UP000501534">
    <property type="component" value="Chromosome"/>
</dbReference>
<dbReference type="Gene3D" id="2.10.109.10">
    <property type="entry name" value="Umud Fragment, subunit A"/>
    <property type="match status" value="1"/>
</dbReference>
<dbReference type="InterPro" id="IPR019757">
    <property type="entry name" value="Pept_S26A_signal_pept_1_Lys-AS"/>
</dbReference>
<feature type="transmembrane region" description="Helical" evidence="8">
    <location>
        <begin position="103"/>
        <end position="121"/>
    </location>
</feature>
<feature type="active site" evidence="7">
    <location>
        <position position="186"/>
    </location>
</feature>
<dbReference type="PRINTS" id="PR00727">
    <property type="entry name" value="LEADERPTASE"/>
</dbReference>
<organism evidence="11 12">
    <name type="scientific">Usitatibacter rugosus</name>
    <dbReference type="NCBI Taxonomy" id="2732067"/>
    <lineage>
        <taxon>Bacteria</taxon>
        <taxon>Pseudomonadati</taxon>
        <taxon>Pseudomonadota</taxon>
        <taxon>Betaproteobacteria</taxon>
        <taxon>Nitrosomonadales</taxon>
        <taxon>Usitatibacteraceae</taxon>
        <taxon>Usitatibacter</taxon>
    </lineage>
</organism>
<dbReference type="PANTHER" id="PTHR43390">
    <property type="entry name" value="SIGNAL PEPTIDASE I"/>
    <property type="match status" value="1"/>
</dbReference>
<proteinExistence type="inferred from homology"/>
<comment type="catalytic activity">
    <reaction evidence="1 8">
        <text>Cleavage of hydrophobic, N-terminal signal or leader sequences from secreted and periplasmic proteins.</text>
        <dbReference type="EC" id="3.4.21.89"/>
    </reaction>
</comment>
<dbReference type="EC" id="3.4.21.89" evidence="3 8"/>
<dbReference type="Pfam" id="PF10502">
    <property type="entry name" value="Peptidase_S26"/>
    <property type="match status" value="1"/>
</dbReference>
<evidence type="ECO:0000313" key="12">
    <source>
        <dbReference type="Proteomes" id="UP000501534"/>
    </source>
</evidence>
<gene>
    <name evidence="11" type="ORF">DSM104443_02381</name>
</gene>
<dbReference type="AlphaFoldDB" id="A0A6M4GVU2"/>
<dbReference type="GO" id="GO:0006465">
    <property type="term" value="P:signal peptide processing"/>
    <property type="evidence" value="ECO:0007669"/>
    <property type="project" value="InterPro"/>
</dbReference>
<name>A0A6M4GVU2_9PROT</name>
<dbReference type="InterPro" id="IPR019756">
    <property type="entry name" value="Pept_S26A_signal_pept_1_Ser-AS"/>
</dbReference>
<evidence type="ECO:0000256" key="3">
    <source>
        <dbReference type="ARBA" id="ARBA00013208"/>
    </source>
</evidence>
<dbReference type="PROSITE" id="PS00760">
    <property type="entry name" value="SPASE_I_2"/>
    <property type="match status" value="1"/>
</dbReference>
<dbReference type="CDD" id="cd06530">
    <property type="entry name" value="S26_SPase_I"/>
    <property type="match status" value="1"/>
</dbReference>
<dbReference type="PROSITE" id="PS00501">
    <property type="entry name" value="SPASE_I_1"/>
    <property type="match status" value="1"/>
</dbReference>
<comment type="caution">
    <text evidence="8">Lacks conserved residue(s) required for the propagation of feature annotation.</text>
</comment>
<dbReference type="InterPro" id="IPR019758">
    <property type="entry name" value="Pept_S26A_signal_pept_1_CS"/>
</dbReference>
<feature type="transmembrane region" description="Helical" evidence="8">
    <location>
        <begin position="42"/>
        <end position="59"/>
    </location>
</feature>
<evidence type="ECO:0000313" key="11">
    <source>
        <dbReference type="EMBL" id="QJR11306.1"/>
    </source>
</evidence>
<feature type="transmembrane region" description="Helical" evidence="8">
    <location>
        <begin position="65"/>
        <end position="82"/>
    </location>
</feature>
<dbReference type="KEGG" id="uru:DSM104443_02381"/>
<dbReference type="EMBL" id="CP053069">
    <property type="protein sequence ID" value="QJR11306.1"/>
    <property type="molecule type" value="Genomic_DNA"/>
</dbReference>
<evidence type="ECO:0000256" key="2">
    <source>
        <dbReference type="ARBA" id="ARBA00009370"/>
    </source>
</evidence>
<keyword evidence="5 8" id="KW-0645">Protease</keyword>
<evidence type="ECO:0000256" key="5">
    <source>
        <dbReference type="ARBA" id="ARBA00022670"/>
    </source>
</evidence>
<sequence length="327" mass="37002">MQQGGLDWEMIAMVAAALSFALIGWDFVTTRGGVLRSEARKGLLEVAWPVLFIALMGLMLKFTDFAAVLLMAAVLTGLIWLYDARFARPRRSSGTAEPIVVDMARAFFPVIIVVFLIRSFWVEPFKIPSGSMKPTLLVGDFILVNKYTYGIRLPVINKKIVEINPVDRGDVVVFRYPVDPSVDYIKRVVGIPGDVVEFRNKRLAINGSPVAVQASGFYTDAEVNYTRLPQFIEKLGNRNHRMMVVPSQPVVDLAQVRQFQYRDNCEYNDEGFRCTVPPGHYFMMGDNRDQSSDSRYWGFVPDDHIKGRAFLVWMNFGDLKRIGNGIE</sequence>
<feature type="domain" description="Peptidase S26" evidence="10">
    <location>
        <begin position="102"/>
        <end position="313"/>
    </location>
</feature>
<dbReference type="PANTHER" id="PTHR43390:SF1">
    <property type="entry name" value="CHLOROPLAST PROCESSING PEPTIDASE"/>
    <property type="match status" value="1"/>
</dbReference>
<feature type="active site" evidence="7">
    <location>
        <position position="131"/>
    </location>
</feature>
<comment type="similarity">
    <text evidence="2 9">Belongs to the peptidase S26 family.</text>
</comment>
<dbReference type="NCBIfam" id="TIGR02227">
    <property type="entry name" value="sigpep_I_bact"/>
    <property type="match status" value="1"/>
</dbReference>
<evidence type="ECO:0000256" key="6">
    <source>
        <dbReference type="ARBA" id="ARBA00022801"/>
    </source>
</evidence>
<evidence type="ECO:0000256" key="4">
    <source>
        <dbReference type="ARBA" id="ARBA00019232"/>
    </source>
</evidence>
<protein>
    <recommendedName>
        <fullName evidence="4 8">Signal peptidase I</fullName>
        <ecNumber evidence="3 8">3.4.21.89</ecNumber>
    </recommendedName>
</protein>
<keyword evidence="8" id="KW-1133">Transmembrane helix</keyword>
<evidence type="ECO:0000256" key="8">
    <source>
        <dbReference type="RuleBase" id="RU003993"/>
    </source>
</evidence>
<evidence type="ECO:0000256" key="7">
    <source>
        <dbReference type="PIRSR" id="PIRSR600223-1"/>
    </source>
</evidence>
<keyword evidence="12" id="KW-1185">Reference proteome</keyword>
<evidence type="ECO:0000256" key="1">
    <source>
        <dbReference type="ARBA" id="ARBA00000677"/>
    </source>
</evidence>
<dbReference type="InterPro" id="IPR019533">
    <property type="entry name" value="Peptidase_S26"/>
</dbReference>
<dbReference type="SUPFAM" id="SSF51306">
    <property type="entry name" value="LexA/Signal peptidase"/>
    <property type="match status" value="1"/>
</dbReference>
<feature type="transmembrane region" description="Helical" evidence="8">
    <location>
        <begin position="12"/>
        <end position="30"/>
    </location>
</feature>
<dbReference type="GO" id="GO:0004252">
    <property type="term" value="F:serine-type endopeptidase activity"/>
    <property type="evidence" value="ECO:0007669"/>
    <property type="project" value="InterPro"/>
</dbReference>
<evidence type="ECO:0000259" key="10">
    <source>
        <dbReference type="Pfam" id="PF10502"/>
    </source>
</evidence>
<dbReference type="GO" id="GO:0016020">
    <property type="term" value="C:membrane"/>
    <property type="evidence" value="ECO:0007669"/>
    <property type="project" value="UniProtKB-SubCell"/>
</dbReference>
<reference evidence="11 12" key="1">
    <citation type="submission" date="2020-04" db="EMBL/GenBank/DDBJ databases">
        <title>Usitatibacter rugosus gen. nov., sp. nov. and Usitatibacter palustris sp. nov., novel members of Usitatibacteraceae fam. nov. within the order Nitrosomonadales isolated from soil.</title>
        <authorList>
            <person name="Huber K.J."/>
            <person name="Neumann-Schaal M."/>
            <person name="Geppert A."/>
            <person name="Luckner M."/>
            <person name="Wanner G."/>
            <person name="Overmann J."/>
        </authorList>
    </citation>
    <scope>NUCLEOTIDE SEQUENCE [LARGE SCALE GENOMIC DNA]</scope>
    <source>
        <strain evidence="11 12">0125_3</strain>
    </source>
</reference>
<dbReference type="GO" id="GO:0009003">
    <property type="term" value="F:signal peptidase activity"/>
    <property type="evidence" value="ECO:0007669"/>
    <property type="project" value="UniProtKB-EC"/>
</dbReference>